<dbReference type="EMBL" id="JAULSV010000005">
    <property type="protein sequence ID" value="KAK0643166.1"/>
    <property type="molecule type" value="Genomic_DNA"/>
</dbReference>
<protein>
    <submittedName>
        <fullName evidence="1">Uncharacterized protein</fullName>
    </submittedName>
</protein>
<organism evidence="1 2">
    <name type="scientific">Cercophora newfieldiana</name>
    <dbReference type="NCBI Taxonomy" id="92897"/>
    <lineage>
        <taxon>Eukaryota</taxon>
        <taxon>Fungi</taxon>
        <taxon>Dikarya</taxon>
        <taxon>Ascomycota</taxon>
        <taxon>Pezizomycotina</taxon>
        <taxon>Sordariomycetes</taxon>
        <taxon>Sordariomycetidae</taxon>
        <taxon>Sordariales</taxon>
        <taxon>Lasiosphaeriaceae</taxon>
        <taxon>Cercophora</taxon>
    </lineage>
</organism>
<accession>A0AA39Y128</accession>
<dbReference type="PANTHER" id="PTHR38111:SF11">
    <property type="entry name" value="TRANSCRIPTION FACTOR DOMAIN-CONTAINING PROTEIN-RELATED"/>
    <property type="match status" value="1"/>
</dbReference>
<dbReference type="AlphaFoldDB" id="A0AA39Y128"/>
<dbReference type="PANTHER" id="PTHR38111">
    <property type="entry name" value="ZN(2)-C6 FUNGAL-TYPE DOMAIN-CONTAINING PROTEIN-RELATED"/>
    <property type="match status" value="1"/>
</dbReference>
<keyword evidence="2" id="KW-1185">Reference proteome</keyword>
<dbReference type="Proteomes" id="UP001174936">
    <property type="component" value="Unassembled WGS sequence"/>
</dbReference>
<dbReference type="InterPro" id="IPR053178">
    <property type="entry name" value="Osmoadaptation_assoc"/>
</dbReference>
<name>A0AA39Y128_9PEZI</name>
<reference evidence="1" key="1">
    <citation type="submission" date="2023-06" db="EMBL/GenBank/DDBJ databases">
        <title>Genome-scale phylogeny and comparative genomics of the fungal order Sordariales.</title>
        <authorList>
            <consortium name="Lawrence Berkeley National Laboratory"/>
            <person name="Hensen N."/>
            <person name="Bonometti L."/>
            <person name="Westerberg I."/>
            <person name="Brannstrom I.O."/>
            <person name="Guillou S."/>
            <person name="Cros-Aarteil S."/>
            <person name="Calhoun S."/>
            <person name="Haridas S."/>
            <person name="Kuo A."/>
            <person name="Mondo S."/>
            <person name="Pangilinan J."/>
            <person name="Riley R."/>
            <person name="Labutti K."/>
            <person name="Andreopoulos B."/>
            <person name="Lipzen A."/>
            <person name="Chen C."/>
            <person name="Yanf M."/>
            <person name="Daum C."/>
            <person name="Ng V."/>
            <person name="Clum A."/>
            <person name="Steindorff A."/>
            <person name="Ohm R."/>
            <person name="Martin F."/>
            <person name="Silar P."/>
            <person name="Natvig D."/>
            <person name="Lalanne C."/>
            <person name="Gautier V."/>
            <person name="Ament-Velasquez S.L."/>
            <person name="Kruys A."/>
            <person name="Hutchinson M.I."/>
            <person name="Powell A.J."/>
            <person name="Barry K."/>
            <person name="Miller A.N."/>
            <person name="Grigoriev I.V."/>
            <person name="Debuchy R."/>
            <person name="Gladieux P."/>
            <person name="Thoren M.H."/>
            <person name="Johannesson H."/>
        </authorList>
    </citation>
    <scope>NUCLEOTIDE SEQUENCE</scope>
    <source>
        <strain evidence="1">SMH2532-1</strain>
    </source>
</reference>
<proteinExistence type="predicted"/>
<sequence length="182" mass="20326">MGELALITAKHPAAFAEGPSHEMFVESRFSCTIAATLSHRGTILRRPEWKTIPWSNKTKGPKDFLVDIFVELPYLLERFDAVIDCTDLPFRMILAKGCLEYAIGCERSLVKWLETAAPRGWGIKGCRLAFGDATPADIRDAHSMCLFWTTYSQVLTTIQCLLPLIGSLKAEARNARISTDSF</sequence>
<evidence type="ECO:0000313" key="1">
    <source>
        <dbReference type="EMBL" id="KAK0643166.1"/>
    </source>
</evidence>
<gene>
    <name evidence="1" type="ORF">B0T16DRAFT_178375</name>
</gene>
<comment type="caution">
    <text evidence="1">The sequence shown here is derived from an EMBL/GenBank/DDBJ whole genome shotgun (WGS) entry which is preliminary data.</text>
</comment>
<evidence type="ECO:0000313" key="2">
    <source>
        <dbReference type="Proteomes" id="UP001174936"/>
    </source>
</evidence>